<proteinExistence type="inferred from homology"/>
<feature type="domain" description="AB hydrolase-1" evidence="2">
    <location>
        <begin position="21"/>
        <end position="254"/>
    </location>
</feature>
<keyword evidence="3" id="KW-0378">Hydrolase</keyword>
<evidence type="ECO:0000259" key="2">
    <source>
        <dbReference type="Pfam" id="PF00561"/>
    </source>
</evidence>
<dbReference type="InterPro" id="IPR029058">
    <property type="entry name" value="AB_hydrolase_fold"/>
</dbReference>
<comment type="similarity">
    <text evidence="1">Belongs to the AB hydrolase superfamily.</text>
</comment>
<organism evidence="3 4">
    <name type="scientific">Heyndrickxia vini</name>
    <dbReference type="NCBI Taxonomy" id="1476025"/>
    <lineage>
        <taxon>Bacteria</taxon>
        <taxon>Bacillati</taxon>
        <taxon>Bacillota</taxon>
        <taxon>Bacilli</taxon>
        <taxon>Bacillales</taxon>
        <taxon>Bacillaceae</taxon>
        <taxon>Heyndrickxia</taxon>
    </lineage>
</organism>
<evidence type="ECO:0000256" key="1">
    <source>
        <dbReference type="ARBA" id="ARBA00008645"/>
    </source>
</evidence>
<dbReference type="Pfam" id="PF00561">
    <property type="entry name" value="Abhydrolase_1"/>
    <property type="match status" value="1"/>
</dbReference>
<dbReference type="InterPro" id="IPR000073">
    <property type="entry name" value="AB_hydrolase_1"/>
</dbReference>
<dbReference type="RefSeq" id="WP_202777236.1">
    <property type="nucleotide sequence ID" value="NZ_CP065425.1"/>
</dbReference>
<gene>
    <name evidence="3" type="ORF">I5776_15275</name>
</gene>
<name>A0ABX7DY46_9BACI</name>
<reference evidence="3 4" key="1">
    <citation type="submission" date="2020-11" db="EMBL/GenBank/DDBJ databases">
        <title>Taxonomic evaluation of the Bacillus sporothermodurans group of bacteria based on whole genome sequences.</title>
        <authorList>
            <person name="Fiedler G."/>
            <person name="Herbstmann A.-D."/>
            <person name="Doll E."/>
            <person name="Wenning M."/>
            <person name="Brinks E."/>
            <person name="Kabisch J."/>
            <person name="Breitenwieser F."/>
            <person name="Lappann M."/>
            <person name="Boehnlein C."/>
            <person name="Franz C."/>
        </authorList>
    </citation>
    <scope>NUCLEOTIDE SEQUENCE [LARGE SCALE GENOMIC DNA]</scope>
    <source>
        <strain evidence="3 4">JCM 19841</strain>
    </source>
</reference>
<dbReference type="GO" id="GO:0016787">
    <property type="term" value="F:hydrolase activity"/>
    <property type="evidence" value="ECO:0007669"/>
    <property type="project" value="UniProtKB-KW"/>
</dbReference>
<dbReference type="Gene3D" id="3.40.50.1820">
    <property type="entry name" value="alpha/beta hydrolase"/>
    <property type="match status" value="1"/>
</dbReference>
<dbReference type="EMBL" id="CP065425">
    <property type="protein sequence ID" value="QQZ08418.1"/>
    <property type="molecule type" value="Genomic_DNA"/>
</dbReference>
<evidence type="ECO:0000313" key="4">
    <source>
        <dbReference type="Proteomes" id="UP000595691"/>
    </source>
</evidence>
<dbReference type="SUPFAM" id="SSF53474">
    <property type="entry name" value="alpha/beta-Hydrolases"/>
    <property type="match status" value="1"/>
</dbReference>
<dbReference type="PRINTS" id="PR00111">
    <property type="entry name" value="ABHYDROLASE"/>
</dbReference>
<keyword evidence="4" id="KW-1185">Reference proteome</keyword>
<protein>
    <submittedName>
        <fullName evidence="3">Alpha/beta hydrolase</fullName>
    </submittedName>
</protein>
<dbReference type="PANTHER" id="PTHR43039">
    <property type="entry name" value="ESTERASE-RELATED"/>
    <property type="match status" value="1"/>
</dbReference>
<evidence type="ECO:0000313" key="3">
    <source>
        <dbReference type="EMBL" id="QQZ08418.1"/>
    </source>
</evidence>
<dbReference type="Proteomes" id="UP000595691">
    <property type="component" value="Chromosome"/>
</dbReference>
<sequence>MNQDILNRNNVTIKGNGERAMIFAPGFGCDQTVWKTVSESFECDYQVILFDYVGMGQSDIEAFDPNKYSKLSGYVQDVLDVCSALSLKDAIFVGHSVAGMIGLLASLQHPEYFSRLIMIGPSPCYLNEPPEYFGGFEKEDLTGLIDMMEKNYIGWATSFASTVTNNSSRPDVANELENRFCSTDPVIARIFAEACFFADNRQDLPKVTVPSLIMQCSDDVIAPIAVGEYLNQHIPNSTITYMNANGHCPHLSHPEETIQFIREYIGKIPDKTILEVSVANE</sequence>
<accession>A0ABX7DY46</accession>